<organism evidence="2 3">
    <name type="scientific">Helicobacter fennelliae MRY12-0050</name>
    <dbReference type="NCBI Taxonomy" id="1325130"/>
    <lineage>
        <taxon>Bacteria</taxon>
        <taxon>Pseudomonadati</taxon>
        <taxon>Campylobacterota</taxon>
        <taxon>Epsilonproteobacteria</taxon>
        <taxon>Campylobacterales</taxon>
        <taxon>Helicobacteraceae</taxon>
        <taxon>Helicobacter</taxon>
    </lineage>
</organism>
<accession>T1D0A5</accession>
<name>T1D0A5_9HELI</name>
<feature type="transmembrane region" description="Helical" evidence="1">
    <location>
        <begin position="21"/>
        <end position="36"/>
    </location>
</feature>
<dbReference type="RefSeq" id="WP_023949055.1">
    <property type="nucleotide sequence ID" value="NZ_BASD01000025.1"/>
</dbReference>
<gene>
    <name evidence="2" type="ORF">HFN_0855</name>
</gene>
<dbReference type="Proteomes" id="UP000018143">
    <property type="component" value="Unassembled WGS sequence"/>
</dbReference>
<keyword evidence="1" id="KW-1133">Transmembrane helix</keyword>
<sequence length="73" mass="8626">MSCICLESKHKPTLESKMKQNLNIAYFILLLYFWNLESKSGFYGLPRSFYPLTMTSLICHCEDDRTKQKKTKI</sequence>
<keyword evidence="1" id="KW-0812">Transmembrane</keyword>
<dbReference type="EMBL" id="BASD01000025">
    <property type="protein sequence ID" value="GAD19615.1"/>
    <property type="molecule type" value="Genomic_DNA"/>
</dbReference>
<evidence type="ECO:0000313" key="3">
    <source>
        <dbReference type="Proteomes" id="UP000018143"/>
    </source>
</evidence>
<keyword evidence="1" id="KW-0472">Membrane</keyword>
<reference evidence="2 3" key="1">
    <citation type="journal article" date="2013" name="Genome Announc.">
        <title>Draft Genome Sequence of Helicobacter fennelliae Strain MRY12-0050, Isolated from a Bacteremia Patient.</title>
        <authorList>
            <person name="Rimbara E."/>
            <person name="Matsui M."/>
            <person name="Mori S."/>
            <person name="Suzuki S."/>
            <person name="Suzuki M."/>
            <person name="Kim H."/>
            <person name="Sekizuka T."/>
            <person name="Kuroda M."/>
            <person name="Shibayama K."/>
        </authorList>
    </citation>
    <scope>NUCLEOTIDE SEQUENCE [LARGE SCALE GENOMIC DNA]</scope>
    <source>
        <strain evidence="2 3">MRY12-0050</strain>
    </source>
</reference>
<comment type="caution">
    <text evidence="2">The sequence shown here is derived from an EMBL/GenBank/DDBJ whole genome shotgun (WGS) entry which is preliminary data.</text>
</comment>
<evidence type="ECO:0000256" key="1">
    <source>
        <dbReference type="SAM" id="Phobius"/>
    </source>
</evidence>
<protein>
    <submittedName>
        <fullName evidence="2">Uncharacterized protein</fullName>
    </submittedName>
</protein>
<evidence type="ECO:0000313" key="2">
    <source>
        <dbReference type="EMBL" id="GAD19615.1"/>
    </source>
</evidence>
<proteinExistence type="predicted"/>
<dbReference type="STRING" id="1325130.HFN_0855"/>
<dbReference type="AlphaFoldDB" id="T1D0A5"/>
<keyword evidence="3" id="KW-1185">Reference proteome</keyword>